<keyword evidence="1" id="KW-0175">Coiled coil</keyword>
<keyword evidence="3" id="KW-0812">Transmembrane</keyword>
<feature type="region of interest" description="Disordered" evidence="2">
    <location>
        <begin position="1"/>
        <end position="35"/>
    </location>
</feature>
<keyword evidence="3" id="KW-0472">Membrane</keyword>
<dbReference type="Proteomes" id="UP000541185">
    <property type="component" value="Unassembled WGS sequence"/>
</dbReference>
<dbReference type="Gene3D" id="1.10.287.470">
    <property type="entry name" value="Helix hairpin bin"/>
    <property type="match status" value="2"/>
</dbReference>
<dbReference type="Gene3D" id="2.40.50.100">
    <property type="match status" value="1"/>
</dbReference>
<feature type="transmembrane region" description="Helical" evidence="3">
    <location>
        <begin position="42"/>
        <end position="63"/>
    </location>
</feature>
<feature type="compositionally biased region" description="Acidic residues" evidence="2">
    <location>
        <begin position="1"/>
        <end position="11"/>
    </location>
</feature>
<dbReference type="EMBL" id="JABBFX010000001">
    <property type="protein sequence ID" value="NML43221.1"/>
    <property type="molecule type" value="Genomic_DNA"/>
</dbReference>
<evidence type="ECO:0000313" key="6">
    <source>
        <dbReference type="Proteomes" id="UP000541185"/>
    </source>
</evidence>
<reference evidence="5 6" key="1">
    <citation type="submission" date="2020-04" db="EMBL/GenBank/DDBJ databases">
        <title>Ramlibacter sp. G-1-2-2 isolated from soil.</title>
        <authorList>
            <person name="Dahal R.H."/>
        </authorList>
    </citation>
    <scope>NUCLEOTIDE SEQUENCE [LARGE SCALE GENOMIC DNA]</scope>
    <source>
        <strain evidence="5 6">G-1-2-2</strain>
    </source>
</reference>
<dbReference type="InterPro" id="IPR058625">
    <property type="entry name" value="MdtA-like_BSH"/>
</dbReference>
<name>A0A848H0S4_9BURK</name>
<protein>
    <submittedName>
        <fullName evidence="5">HlyD family secretion protein</fullName>
    </submittedName>
</protein>
<accession>A0A848H0S4</accession>
<gene>
    <name evidence="5" type="ORF">HHL11_05625</name>
</gene>
<evidence type="ECO:0000256" key="1">
    <source>
        <dbReference type="SAM" id="Coils"/>
    </source>
</evidence>
<keyword evidence="6" id="KW-1185">Reference proteome</keyword>
<evidence type="ECO:0000256" key="2">
    <source>
        <dbReference type="SAM" id="MobiDB-lite"/>
    </source>
</evidence>
<evidence type="ECO:0000313" key="5">
    <source>
        <dbReference type="EMBL" id="NML43221.1"/>
    </source>
</evidence>
<sequence>MEDPLEVEEPPLVEAAPPPASAPAGEAPKEAPRGWAPPRRGLLGTLLFAALAVAGALIALYAWELPPFATSTQVTDNAYVRGQTTVISPQVSGYVTQVLVQDYQGVASGQMLVKIDDRIYAQRVEQAKAALATQQAALANWAQTQRSSAAQAESQAAAIASADAQVVRARADLTRVEELAEQRSVSLRERDQAIATLRQAEAALRQAQAQHTVAQEQVRTVTVNRGGLEAGVESAQAALKLAEIDLANTVIQAPRDGTVSDVGVRLGQYVTAGSQLMFLVPEVVYVIANFKEGQTARMQPGQPATVQVDALGGQKLHGHVARMAPAAGQEFAIIKSDNATGNFVKVPQRISVRVEFDPGQPLVARLRPGMSVEVRVDTGPR</sequence>
<evidence type="ECO:0000259" key="4">
    <source>
        <dbReference type="Pfam" id="PF25917"/>
    </source>
</evidence>
<proteinExistence type="predicted"/>
<feature type="coiled-coil region" evidence="1">
    <location>
        <begin position="190"/>
        <end position="217"/>
    </location>
</feature>
<dbReference type="AlphaFoldDB" id="A0A848H0S4"/>
<evidence type="ECO:0000256" key="3">
    <source>
        <dbReference type="SAM" id="Phobius"/>
    </source>
</evidence>
<dbReference type="PRINTS" id="PR01490">
    <property type="entry name" value="RTXTOXIND"/>
</dbReference>
<organism evidence="5 6">
    <name type="scientific">Ramlibacter agri</name>
    <dbReference type="NCBI Taxonomy" id="2728837"/>
    <lineage>
        <taxon>Bacteria</taxon>
        <taxon>Pseudomonadati</taxon>
        <taxon>Pseudomonadota</taxon>
        <taxon>Betaproteobacteria</taxon>
        <taxon>Burkholderiales</taxon>
        <taxon>Comamonadaceae</taxon>
        <taxon>Ramlibacter</taxon>
    </lineage>
</organism>
<dbReference type="Pfam" id="PF25917">
    <property type="entry name" value="BSH_RND"/>
    <property type="match status" value="1"/>
</dbReference>
<dbReference type="InterPro" id="IPR050739">
    <property type="entry name" value="MFP"/>
</dbReference>
<comment type="caution">
    <text evidence="5">The sequence shown here is derived from an EMBL/GenBank/DDBJ whole genome shotgun (WGS) entry which is preliminary data.</text>
</comment>
<dbReference type="PANTHER" id="PTHR30386:SF24">
    <property type="entry name" value="MULTIDRUG RESISTANCE EFFLUX PUMP"/>
    <property type="match status" value="1"/>
</dbReference>
<dbReference type="SUPFAM" id="SSF111369">
    <property type="entry name" value="HlyD-like secretion proteins"/>
    <property type="match status" value="3"/>
</dbReference>
<dbReference type="PANTHER" id="PTHR30386">
    <property type="entry name" value="MEMBRANE FUSION SUBUNIT OF EMRAB-TOLC MULTIDRUG EFFLUX PUMP"/>
    <property type="match status" value="1"/>
</dbReference>
<keyword evidence="3" id="KW-1133">Transmembrane helix</keyword>
<dbReference type="Gene3D" id="2.40.30.170">
    <property type="match status" value="1"/>
</dbReference>
<feature type="domain" description="Multidrug resistance protein MdtA-like barrel-sandwich hybrid" evidence="4">
    <location>
        <begin position="86"/>
        <end position="280"/>
    </location>
</feature>